<accession>A0A5B3GWE4</accession>
<dbReference type="GO" id="GO:0006826">
    <property type="term" value="P:iron ion transport"/>
    <property type="evidence" value="ECO:0007669"/>
    <property type="project" value="UniProtKB-KW"/>
</dbReference>
<dbReference type="AlphaFoldDB" id="A0A5B3GWE4"/>
<evidence type="ECO:0000256" key="4">
    <source>
        <dbReference type="ARBA" id="ARBA00022496"/>
    </source>
</evidence>
<evidence type="ECO:0000256" key="10">
    <source>
        <dbReference type="ARBA" id="ARBA00023237"/>
    </source>
</evidence>
<evidence type="ECO:0000313" key="16">
    <source>
        <dbReference type="EMBL" id="KAA2378025.1"/>
    </source>
</evidence>
<evidence type="ECO:0000259" key="14">
    <source>
        <dbReference type="Pfam" id="PF00593"/>
    </source>
</evidence>
<evidence type="ECO:0000256" key="12">
    <source>
        <dbReference type="RuleBase" id="RU003357"/>
    </source>
</evidence>
<keyword evidence="3 11" id="KW-1134">Transmembrane beta strand</keyword>
<gene>
    <name evidence="16" type="ORF">F2Y07_01605</name>
</gene>
<evidence type="ECO:0000256" key="11">
    <source>
        <dbReference type="PROSITE-ProRule" id="PRU01360"/>
    </source>
</evidence>
<evidence type="ECO:0000256" key="6">
    <source>
        <dbReference type="ARBA" id="ARBA00023004"/>
    </source>
</evidence>
<dbReference type="EMBL" id="VVXJ01000002">
    <property type="protein sequence ID" value="KAA2378025.1"/>
    <property type="molecule type" value="Genomic_DNA"/>
</dbReference>
<comment type="similarity">
    <text evidence="11 12">Belongs to the TonB-dependent receptor family.</text>
</comment>
<keyword evidence="10 11" id="KW-0998">Cell outer membrane</keyword>
<keyword evidence="7" id="KW-0406">Ion transport</keyword>
<evidence type="ECO:0000256" key="9">
    <source>
        <dbReference type="ARBA" id="ARBA00023136"/>
    </source>
</evidence>
<feature type="chain" id="PRO_5022898354" evidence="13">
    <location>
        <begin position="20"/>
        <end position="759"/>
    </location>
</feature>
<evidence type="ECO:0000313" key="17">
    <source>
        <dbReference type="Proteomes" id="UP000322658"/>
    </source>
</evidence>
<dbReference type="InterPro" id="IPR039426">
    <property type="entry name" value="TonB-dep_rcpt-like"/>
</dbReference>
<name>A0A5B3GWE4_9BACT</name>
<evidence type="ECO:0000256" key="7">
    <source>
        <dbReference type="ARBA" id="ARBA00023065"/>
    </source>
</evidence>
<evidence type="ECO:0000256" key="8">
    <source>
        <dbReference type="ARBA" id="ARBA00023077"/>
    </source>
</evidence>
<keyword evidence="4" id="KW-0410">Iron transport</keyword>
<evidence type="ECO:0000259" key="15">
    <source>
        <dbReference type="Pfam" id="PF07715"/>
    </source>
</evidence>
<keyword evidence="16" id="KW-0675">Receptor</keyword>
<evidence type="ECO:0000256" key="2">
    <source>
        <dbReference type="ARBA" id="ARBA00022448"/>
    </source>
</evidence>
<dbReference type="InterPro" id="IPR036942">
    <property type="entry name" value="Beta-barrel_TonB_sf"/>
</dbReference>
<dbReference type="Gene3D" id="2.40.170.20">
    <property type="entry name" value="TonB-dependent receptor, beta-barrel domain"/>
    <property type="match status" value="1"/>
</dbReference>
<keyword evidence="2 11" id="KW-0813">Transport</keyword>
<keyword evidence="13" id="KW-0732">Signal</keyword>
<dbReference type="SUPFAM" id="SSF56935">
    <property type="entry name" value="Porins"/>
    <property type="match status" value="1"/>
</dbReference>
<dbReference type="PANTHER" id="PTHR32552">
    <property type="entry name" value="FERRICHROME IRON RECEPTOR-RELATED"/>
    <property type="match status" value="1"/>
</dbReference>
<evidence type="ECO:0000256" key="1">
    <source>
        <dbReference type="ARBA" id="ARBA00004571"/>
    </source>
</evidence>
<keyword evidence="5 11" id="KW-0812">Transmembrane</keyword>
<dbReference type="Pfam" id="PF00593">
    <property type="entry name" value="TonB_dep_Rec_b-barrel"/>
    <property type="match status" value="1"/>
</dbReference>
<dbReference type="InterPro" id="IPR012910">
    <property type="entry name" value="Plug_dom"/>
</dbReference>
<dbReference type="PANTHER" id="PTHR32552:SF81">
    <property type="entry name" value="TONB-DEPENDENT OUTER MEMBRANE RECEPTOR"/>
    <property type="match status" value="1"/>
</dbReference>
<protein>
    <submittedName>
        <fullName evidence="16">TonB-dependent receptor</fullName>
    </submittedName>
</protein>
<comment type="caution">
    <text evidence="16">The sequence shown here is derived from an EMBL/GenBank/DDBJ whole genome shotgun (WGS) entry which is preliminary data.</text>
</comment>
<comment type="subcellular location">
    <subcellularLocation>
        <location evidence="1 11">Cell outer membrane</location>
        <topology evidence="1 11">Multi-pass membrane protein</topology>
    </subcellularLocation>
</comment>
<dbReference type="InterPro" id="IPR000531">
    <property type="entry name" value="Beta-barrel_TonB"/>
</dbReference>
<keyword evidence="9 11" id="KW-0472">Membrane</keyword>
<feature type="signal peptide" evidence="13">
    <location>
        <begin position="1"/>
        <end position="19"/>
    </location>
</feature>
<dbReference type="Proteomes" id="UP000322658">
    <property type="component" value="Unassembled WGS sequence"/>
</dbReference>
<feature type="domain" description="TonB-dependent receptor plug" evidence="15">
    <location>
        <begin position="54"/>
        <end position="158"/>
    </location>
</feature>
<sequence>MHRKSLVIPLLLLASAAAARTAGGDGPTPDTETADTVIVVDKVQVTAIKQGLVLRSQPVAASIVGGRAIERGRIGAVKNLSQTVPNFHAPDYGSRMTSSIYVRGLGARIDQPVIGLNIDNVPVLNKDNFDTELADAERIEVLRGPQSTLYGRNTMGGVVNVYTLSPLTYEGVRLTAEYGSGDSYRFRASSYYKLSPDLGMAVTGYFTHTGGFFDNDCTGEKCDWERLGGGRWKTQWRNNRGVRIDNTFSFSALDQGGYPYAYAGEDIVRDGKTVIRNGQISYNDPSSYRRTTVSDGLTVRYDAAKYSVSSITSYQYSDDEMTLDQDFTPEPWFTLRQARREHALTEDIVFRSHDGRRYGWLLGAFGFYRHGVMEAPVHFKRTGIEELIVKNANEHLGAIWNEEYSISADELPLYSDFRMPVYGGAVYHESNLRLGRWRLTAGIRFDVEHTSLAYHSRTDMDYFVSKEGGAPAPKRISIDEGNRIAHTYCEVLPKVSLLYAFDEVRNLYISVAKGYKAGGFNTQMFSDILSEKLKWRMAGSQYDEADLMSYEPEYSWNYELGGHFSCMDGAVRGDFAVFYIDVRDQQLTIFPEGQSTGRMMTNAGRTRSVGAEAALQFAPWRSLEINTAYGYTDARFVRYDNGIEDFKDNRIPYAPQHTLSAQAAWTLPTGVKWLGDVVLQAGVRCAGRIWWNEENTLSQPFYALADASVRFEHKHYSLDIWGRNLGGARYDVFYFKSIGNEFVQRGRPRTFGITLNINI</sequence>
<dbReference type="GO" id="GO:0009279">
    <property type="term" value="C:cell outer membrane"/>
    <property type="evidence" value="ECO:0007669"/>
    <property type="project" value="UniProtKB-SubCell"/>
</dbReference>
<evidence type="ECO:0000256" key="13">
    <source>
        <dbReference type="SAM" id="SignalP"/>
    </source>
</evidence>
<evidence type="ECO:0000256" key="5">
    <source>
        <dbReference type="ARBA" id="ARBA00022692"/>
    </source>
</evidence>
<keyword evidence="8 12" id="KW-0798">TonB box</keyword>
<evidence type="ECO:0000256" key="3">
    <source>
        <dbReference type="ARBA" id="ARBA00022452"/>
    </source>
</evidence>
<keyword evidence="6" id="KW-0408">Iron</keyword>
<reference evidence="16 17" key="1">
    <citation type="journal article" date="2019" name="Nat. Med.">
        <title>A library of human gut bacterial isolates paired with longitudinal multiomics data enables mechanistic microbiome research.</title>
        <authorList>
            <person name="Poyet M."/>
            <person name="Groussin M."/>
            <person name="Gibbons S.M."/>
            <person name="Avila-Pacheco J."/>
            <person name="Jiang X."/>
            <person name="Kearney S.M."/>
            <person name="Perrotta A.R."/>
            <person name="Berdy B."/>
            <person name="Zhao S."/>
            <person name="Lieberman T.D."/>
            <person name="Swanson P.K."/>
            <person name="Smith M."/>
            <person name="Roesemann S."/>
            <person name="Alexander J.E."/>
            <person name="Rich S.A."/>
            <person name="Livny J."/>
            <person name="Vlamakis H."/>
            <person name="Clish C."/>
            <person name="Bullock K."/>
            <person name="Deik A."/>
            <person name="Scott J."/>
            <person name="Pierce K.A."/>
            <person name="Xavier R.J."/>
            <person name="Alm E.J."/>
        </authorList>
    </citation>
    <scope>NUCLEOTIDE SEQUENCE [LARGE SCALE GENOMIC DNA]</scope>
    <source>
        <strain evidence="16 17">BIOML-A1</strain>
    </source>
</reference>
<feature type="domain" description="TonB-dependent receptor-like beta-barrel" evidence="14">
    <location>
        <begin position="254"/>
        <end position="725"/>
    </location>
</feature>
<organism evidence="16 17">
    <name type="scientific">Alistipes shahii</name>
    <dbReference type="NCBI Taxonomy" id="328814"/>
    <lineage>
        <taxon>Bacteria</taxon>
        <taxon>Pseudomonadati</taxon>
        <taxon>Bacteroidota</taxon>
        <taxon>Bacteroidia</taxon>
        <taxon>Bacteroidales</taxon>
        <taxon>Rikenellaceae</taxon>
        <taxon>Alistipes</taxon>
    </lineage>
</organism>
<dbReference type="RefSeq" id="WP_022061296.1">
    <property type="nucleotide sequence ID" value="NZ_CAUENT010000002.1"/>
</dbReference>
<dbReference type="Pfam" id="PF07715">
    <property type="entry name" value="Plug"/>
    <property type="match status" value="1"/>
</dbReference>
<dbReference type="PROSITE" id="PS52016">
    <property type="entry name" value="TONB_DEPENDENT_REC_3"/>
    <property type="match status" value="1"/>
</dbReference>
<proteinExistence type="inferred from homology"/>